<dbReference type="SMART" id="SM00517">
    <property type="entry name" value="PolyA"/>
    <property type="match status" value="2"/>
</dbReference>
<feature type="region of interest" description="Disordered" evidence="1">
    <location>
        <begin position="62"/>
        <end position="85"/>
    </location>
</feature>
<dbReference type="Pfam" id="PF00658">
    <property type="entry name" value="MLLE"/>
    <property type="match status" value="2"/>
</dbReference>
<dbReference type="PROSITE" id="PS51309">
    <property type="entry name" value="PABC"/>
    <property type="match status" value="2"/>
</dbReference>
<feature type="domain" description="PABC" evidence="2">
    <location>
        <begin position="1"/>
        <end position="67"/>
    </location>
</feature>
<dbReference type="PANTHER" id="PTHR46276:SF1">
    <property type="entry name" value="E3 UBIQUITIN-PROTEIN LIGASE UBR5"/>
    <property type="match status" value="1"/>
</dbReference>
<dbReference type="Gene3D" id="1.10.1900.10">
    <property type="entry name" value="c-terminal domain of poly(a) binding protein"/>
    <property type="match status" value="2"/>
</dbReference>
<dbReference type="InterPro" id="IPR036053">
    <property type="entry name" value="PABP-dom"/>
</dbReference>
<dbReference type="GO" id="GO:0003723">
    <property type="term" value="F:RNA binding"/>
    <property type="evidence" value="ECO:0007669"/>
    <property type="project" value="InterPro"/>
</dbReference>
<dbReference type="GO" id="GO:0034450">
    <property type="term" value="F:ubiquitin-ubiquitin ligase activity"/>
    <property type="evidence" value="ECO:0007669"/>
    <property type="project" value="TreeGrafter"/>
</dbReference>
<dbReference type="SUPFAM" id="SSF63570">
    <property type="entry name" value="PABC (PABP) domain"/>
    <property type="match status" value="2"/>
</dbReference>
<dbReference type="EMBL" id="VCAZ01000019">
    <property type="protein sequence ID" value="TSK72007.1"/>
    <property type="molecule type" value="Genomic_DNA"/>
</dbReference>
<feature type="domain" description="PABC" evidence="2">
    <location>
        <begin position="71"/>
        <end position="148"/>
    </location>
</feature>
<sequence>MDREEDLEFLGEKLYDVIYPKHADLTPKLTGMLLELPGDVIIQMLQDEALLTKALERALAALQPETSSSRRQSQEKICASDSSDQDEVEMIGEKLFALVRDIEPAHCADITGMLLEMEPDTLRKILSDRTLLEVAVQRAKSARVCLHSHHGKPCDQRV</sequence>
<dbReference type="GO" id="GO:0000209">
    <property type="term" value="P:protein polyubiquitination"/>
    <property type="evidence" value="ECO:0007669"/>
    <property type="project" value="TreeGrafter"/>
</dbReference>
<protein>
    <submittedName>
        <fullName evidence="3">Polyadenylate-binding protein</fullName>
    </submittedName>
</protein>
<dbReference type="AlphaFoldDB" id="A0A556TU43"/>
<dbReference type="GO" id="GO:0090263">
    <property type="term" value="P:positive regulation of canonical Wnt signaling pathway"/>
    <property type="evidence" value="ECO:0007669"/>
    <property type="project" value="TreeGrafter"/>
</dbReference>
<evidence type="ECO:0000259" key="2">
    <source>
        <dbReference type="PROSITE" id="PS51309"/>
    </source>
</evidence>
<dbReference type="Proteomes" id="UP000319801">
    <property type="component" value="Unassembled WGS sequence"/>
</dbReference>
<dbReference type="InterPro" id="IPR002004">
    <property type="entry name" value="PABP_HYD_C"/>
</dbReference>
<reference evidence="3 4" key="1">
    <citation type="journal article" date="2019" name="Genome Biol. Evol.">
        <title>Whole-Genome Sequencing of the Giant Devil Catfish, Bagarius yarrelli.</title>
        <authorList>
            <person name="Jiang W."/>
            <person name="Lv Y."/>
            <person name="Cheng L."/>
            <person name="Yang K."/>
            <person name="Chao B."/>
            <person name="Wang X."/>
            <person name="Li Y."/>
            <person name="Pan X."/>
            <person name="You X."/>
            <person name="Zhang Y."/>
            <person name="Yang J."/>
            <person name="Li J."/>
            <person name="Zhang X."/>
            <person name="Liu S."/>
            <person name="Sun C."/>
            <person name="Yang J."/>
            <person name="Shi Q."/>
        </authorList>
    </citation>
    <scope>NUCLEOTIDE SEQUENCE [LARGE SCALE GENOMIC DNA]</scope>
    <source>
        <strain evidence="3">JWS20170419001</strain>
        <tissue evidence="3">Muscle</tissue>
    </source>
</reference>
<gene>
    <name evidence="3" type="ORF">Baya_2991</name>
</gene>
<dbReference type="GO" id="GO:0005634">
    <property type="term" value="C:nucleus"/>
    <property type="evidence" value="ECO:0007669"/>
    <property type="project" value="TreeGrafter"/>
</dbReference>
<comment type="caution">
    <text evidence="3">The sequence shown here is derived from an EMBL/GenBank/DDBJ whole genome shotgun (WGS) entry which is preliminary data.</text>
</comment>
<dbReference type="GO" id="GO:0005737">
    <property type="term" value="C:cytoplasm"/>
    <property type="evidence" value="ECO:0007669"/>
    <property type="project" value="TreeGrafter"/>
</dbReference>
<dbReference type="OrthoDB" id="19742at2759"/>
<name>A0A556TU43_BAGYA</name>
<evidence type="ECO:0000256" key="1">
    <source>
        <dbReference type="SAM" id="MobiDB-lite"/>
    </source>
</evidence>
<proteinExistence type="predicted"/>
<dbReference type="PANTHER" id="PTHR46276">
    <property type="entry name" value="E3 UBIQUITIN-PROTEIN LIGASE UBR5"/>
    <property type="match status" value="1"/>
</dbReference>
<keyword evidence="4" id="KW-1185">Reference proteome</keyword>
<organism evidence="3 4">
    <name type="scientific">Bagarius yarrelli</name>
    <name type="common">Goonch</name>
    <name type="synonym">Bagrus yarrelli</name>
    <dbReference type="NCBI Taxonomy" id="175774"/>
    <lineage>
        <taxon>Eukaryota</taxon>
        <taxon>Metazoa</taxon>
        <taxon>Chordata</taxon>
        <taxon>Craniata</taxon>
        <taxon>Vertebrata</taxon>
        <taxon>Euteleostomi</taxon>
        <taxon>Actinopterygii</taxon>
        <taxon>Neopterygii</taxon>
        <taxon>Teleostei</taxon>
        <taxon>Ostariophysi</taxon>
        <taxon>Siluriformes</taxon>
        <taxon>Sisoridae</taxon>
        <taxon>Sisorinae</taxon>
        <taxon>Bagarius</taxon>
    </lineage>
</organism>
<accession>A0A556TU43</accession>
<evidence type="ECO:0000313" key="3">
    <source>
        <dbReference type="EMBL" id="TSK72007.1"/>
    </source>
</evidence>
<evidence type="ECO:0000313" key="4">
    <source>
        <dbReference type="Proteomes" id="UP000319801"/>
    </source>
</evidence>